<dbReference type="AlphaFoldDB" id="A0A3A6WD23"/>
<evidence type="ECO:0000313" key="2">
    <source>
        <dbReference type="Proteomes" id="UP000277803"/>
    </source>
</evidence>
<organism evidence="1 2">
    <name type="scientific">Veillonella atypica</name>
    <dbReference type="NCBI Taxonomy" id="39777"/>
    <lineage>
        <taxon>Bacteria</taxon>
        <taxon>Bacillati</taxon>
        <taxon>Bacillota</taxon>
        <taxon>Negativicutes</taxon>
        <taxon>Veillonellales</taxon>
        <taxon>Veillonellaceae</taxon>
        <taxon>Veillonella</taxon>
    </lineage>
</organism>
<protein>
    <submittedName>
        <fullName evidence="1">Uncharacterized protein</fullName>
    </submittedName>
</protein>
<sequence length="107" mass="11894">MATYDREKLIDGLNNLTGFDFTKAELRVRREGDMTPDVTFSKRFQAEVAAIALKESAKVLMTMPISEFTEMCAEVSVFLLRGSVEKMGLLPDNNAEELPSDLESAEA</sequence>
<reference evidence="1 2" key="1">
    <citation type="submission" date="2018-09" db="EMBL/GenBank/DDBJ databases">
        <title>Genome sequence of Veillonella atypica isolated from periodontal Korean patients.</title>
        <authorList>
            <person name="Lee J.-H."/>
            <person name="Moon J.-H."/>
            <person name="Shin S.-Y."/>
        </authorList>
    </citation>
    <scope>NUCLEOTIDE SEQUENCE [LARGE SCALE GENOMIC DNA]</scope>
    <source>
        <strain evidence="1 2">KHUD_V1</strain>
    </source>
</reference>
<proteinExistence type="predicted"/>
<comment type="caution">
    <text evidence="1">The sequence shown here is derived from an EMBL/GenBank/DDBJ whole genome shotgun (WGS) entry which is preliminary data.</text>
</comment>
<accession>A0A3A6WD23</accession>
<dbReference type="Proteomes" id="UP000277803">
    <property type="component" value="Unassembled WGS sequence"/>
</dbReference>
<gene>
    <name evidence="1" type="ORF">D2965_05900</name>
</gene>
<evidence type="ECO:0000313" key="1">
    <source>
        <dbReference type="EMBL" id="RJY50392.1"/>
    </source>
</evidence>
<dbReference type="RefSeq" id="WP_119982609.1">
    <property type="nucleotide sequence ID" value="NZ_CACRUN010000007.1"/>
</dbReference>
<dbReference type="EMBL" id="QXZZ01000028">
    <property type="protein sequence ID" value="RJY50392.1"/>
    <property type="molecule type" value="Genomic_DNA"/>
</dbReference>
<name>A0A3A6WD23_9FIRM</name>